<accession>A0A9D1WSN9</accession>
<dbReference type="Proteomes" id="UP000886800">
    <property type="component" value="Unassembled WGS sequence"/>
</dbReference>
<sequence>MKQEKKTNMPAPGYVNQTQNSLENTTARPNSSTRSSRQKRTTSKTPTSGATDCGH</sequence>
<evidence type="ECO:0000313" key="3">
    <source>
        <dbReference type="Proteomes" id="UP000886800"/>
    </source>
</evidence>
<evidence type="ECO:0000313" key="2">
    <source>
        <dbReference type="EMBL" id="HIX66424.1"/>
    </source>
</evidence>
<name>A0A9D1WSN9_9FIRM</name>
<dbReference type="AlphaFoldDB" id="A0A9D1WSN9"/>
<feature type="region of interest" description="Disordered" evidence="1">
    <location>
        <begin position="1"/>
        <end position="55"/>
    </location>
</feature>
<organism evidence="2 3">
    <name type="scientific">Candidatus Anaerotruncus excrementipullorum</name>
    <dbReference type="NCBI Taxonomy" id="2838465"/>
    <lineage>
        <taxon>Bacteria</taxon>
        <taxon>Bacillati</taxon>
        <taxon>Bacillota</taxon>
        <taxon>Clostridia</taxon>
        <taxon>Eubacteriales</taxon>
        <taxon>Oscillospiraceae</taxon>
        <taxon>Anaerotruncus</taxon>
    </lineage>
</organism>
<protein>
    <submittedName>
        <fullName evidence="2">Uncharacterized protein</fullName>
    </submittedName>
</protein>
<gene>
    <name evidence="2" type="ORF">H9736_09270</name>
</gene>
<reference evidence="2" key="1">
    <citation type="journal article" date="2021" name="PeerJ">
        <title>Extensive microbial diversity within the chicken gut microbiome revealed by metagenomics and culture.</title>
        <authorList>
            <person name="Gilroy R."/>
            <person name="Ravi A."/>
            <person name="Getino M."/>
            <person name="Pursley I."/>
            <person name="Horton D.L."/>
            <person name="Alikhan N.F."/>
            <person name="Baker D."/>
            <person name="Gharbi K."/>
            <person name="Hall N."/>
            <person name="Watson M."/>
            <person name="Adriaenssens E.M."/>
            <person name="Foster-Nyarko E."/>
            <person name="Jarju S."/>
            <person name="Secka A."/>
            <person name="Antonio M."/>
            <person name="Oren A."/>
            <person name="Chaudhuri R.R."/>
            <person name="La Ragione R."/>
            <person name="Hildebrand F."/>
            <person name="Pallen M.J."/>
        </authorList>
    </citation>
    <scope>NUCLEOTIDE SEQUENCE</scope>
    <source>
        <strain evidence="2">CHK188-5543</strain>
    </source>
</reference>
<evidence type="ECO:0000256" key="1">
    <source>
        <dbReference type="SAM" id="MobiDB-lite"/>
    </source>
</evidence>
<comment type="caution">
    <text evidence="2">The sequence shown here is derived from an EMBL/GenBank/DDBJ whole genome shotgun (WGS) entry which is preliminary data.</text>
</comment>
<proteinExistence type="predicted"/>
<feature type="compositionally biased region" description="Polar residues" evidence="1">
    <location>
        <begin position="15"/>
        <end position="30"/>
    </location>
</feature>
<reference evidence="2" key="2">
    <citation type="submission" date="2021-04" db="EMBL/GenBank/DDBJ databases">
        <authorList>
            <person name="Gilroy R."/>
        </authorList>
    </citation>
    <scope>NUCLEOTIDE SEQUENCE</scope>
    <source>
        <strain evidence="2">CHK188-5543</strain>
    </source>
</reference>
<dbReference type="EMBL" id="DXES01000193">
    <property type="protein sequence ID" value="HIX66424.1"/>
    <property type="molecule type" value="Genomic_DNA"/>
</dbReference>